<evidence type="ECO:0000313" key="7">
    <source>
        <dbReference type="EMBL" id="XAT63295.1"/>
    </source>
</evidence>
<keyword evidence="3 5" id="KW-1133">Transmembrane helix</keyword>
<dbReference type="PROSITE" id="PS00216">
    <property type="entry name" value="SUGAR_TRANSPORT_1"/>
    <property type="match status" value="1"/>
</dbReference>
<dbReference type="SUPFAM" id="SSF103473">
    <property type="entry name" value="MFS general substrate transporter"/>
    <property type="match status" value="1"/>
</dbReference>
<dbReference type="EMBL" id="CP087714">
    <property type="protein sequence ID" value="XAT63295.1"/>
    <property type="molecule type" value="Genomic_DNA"/>
</dbReference>
<evidence type="ECO:0000256" key="5">
    <source>
        <dbReference type="SAM" id="Phobius"/>
    </source>
</evidence>
<dbReference type="PANTHER" id="PTHR23508:SF10">
    <property type="entry name" value="CARBOXYLIC ACID TRANSPORTER PROTEIN HOMOLOG"/>
    <property type="match status" value="1"/>
</dbReference>
<feature type="transmembrane region" description="Helical" evidence="5">
    <location>
        <begin position="20"/>
        <end position="44"/>
    </location>
</feature>
<dbReference type="Proteomes" id="UP001492541">
    <property type="component" value="Chromosome"/>
</dbReference>
<feature type="transmembrane region" description="Helical" evidence="5">
    <location>
        <begin position="88"/>
        <end position="106"/>
    </location>
</feature>
<name>A0ABZ3H146_GEOAI</name>
<dbReference type="GeneID" id="90449730"/>
<feature type="transmembrane region" description="Helical" evidence="5">
    <location>
        <begin position="112"/>
        <end position="131"/>
    </location>
</feature>
<dbReference type="InterPro" id="IPR036259">
    <property type="entry name" value="MFS_trans_sf"/>
</dbReference>
<comment type="subcellular location">
    <subcellularLocation>
        <location evidence="1">Membrane</location>
        <topology evidence="1">Multi-pass membrane protein</topology>
    </subcellularLocation>
</comment>
<dbReference type="InterPro" id="IPR005829">
    <property type="entry name" value="Sugar_transporter_CS"/>
</dbReference>
<sequence>MGGFVAEIHEKTEFTRMEKLIVLVAAAIGWSHDAVGLTLLNFLAEPIMEEFNVGTLEIGFIFSAQYIFCIFGAMLFGELGDRFGRKNALILSILWVAVFSVLSAFAPNFWTLAVLRIISGMGVTWGLAFTYMSEFYSPKRRGLFGGLIHATFIFGFILSALSVSLIYPVYGWRACFFITLYPIPFLILFAKYLPESRIWKKHSKEVGKSLRLGEIVRNRIYLKLMILATFLFWLAEFAYHTIVDWSPTFIIREFGYSPEEASITVMKISLVALVVLPFVGFISDYVGRRISFAVSAAFGLAGSILLGYFTLINYNQQLALLSLFIIPVGFGSHALFGVWSSEMFPTRIRATATSVIFSVARGLSVGGLIVGYVATFASLLAGMLLGGIAFLLMILLPWLLPETRGKDLEEF</sequence>
<feature type="transmembrane region" description="Helical" evidence="5">
    <location>
        <begin position="290"/>
        <end position="312"/>
    </location>
</feature>
<keyword evidence="8" id="KW-1185">Reference proteome</keyword>
<dbReference type="Pfam" id="PF07690">
    <property type="entry name" value="MFS_1"/>
    <property type="match status" value="1"/>
</dbReference>
<evidence type="ECO:0000256" key="2">
    <source>
        <dbReference type="ARBA" id="ARBA00022692"/>
    </source>
</evidence>
<feature type="transmembrane region" description="Helical" evidence="5">
    <location>
        <begin position="143"/>
        <end position="170"/>
    </location>
</feature>
<dbReference type="Gene3D" id="1.20.1250.20">
    <property type="entry name" value="MFS general substrate transporter like domains"/>
    <property type="match status" value="2"/>
</dbReference>
<dbReference type="PANTHER" id="PTHR23508">
    <property type="entry name" value="CARBOXYLIC ACID TRANSPORTER PROTEIN HOMOLOG"/>
    <property type="match status" value="1"/>
</dbReference>
<evidence type="ECO:0000256" key="1">
    <source>
        <dbReference type="ARBA" id="ARBA00004141"/>
    </source>
</evidence>
<evidence type="ECO:0000256" key="4">
    <source>
        <dbReference type="ARBA" id="ARBA00023136"/>
    </source>
</evidence>
<organism evidence="7 8">
    <name type="scientific">Geoglobus acetivorans</name>
    <dbReference type="NCBI Taxonomy" id="565033"/>
    <lineage>
        <taxon>Archaea</taxon>
        <taxon>Methanobacteriati</taxon>
        <taxon>Methanobacteriota</taxon>
        <taxon>Archaeoglobi</taxon>
        <taxon>Archaeoglobales</taxon>
        <taxon>Archaeoglobaceae</taxon>
        <taxon>Geoglobus</taxon>
    </lineage>
</organism>
<proteinExistence type="predicted"/>
<feature type="transmembrane region" description="Helical" evidence="5">
    <location>
        <begin position="351"/>
        <end position="373"/>
    </location>
</feature>
<feature type="domain" description="Major facilitator superfamily (MFS) profile" evidence="6">
    <location>
        <begin position="22"/>
        <end position="404"/>
    </location>
</feature>
<evidence type="ECO:0000313" key="8">
    <source>
        <dbReference type="Proteomes" id="UP001492541"/>
    </source>
</evidence>
<accession>A0ABZ3H146</accession>
<feature type="transmembrane region" description="Helical" evidence="5">
    <location>
        <begin position="262"/>
        <end position="283"/>
    </location>
</feature>
<gene>
    <name evidence="7" type="ORF">LPQ35_08525</name>
</gene>
<protein>
    <submittedName>
        <fullName evidence="7">MFS transporter</fullName>
    </submittedName>
</protein>
<feature type="transmembrane region" description="Helical" evidence="5">
    <location>
        <begin position="176"/>
        <end position="194"/>
    </location>
</feature>
<dbReference type="PROSITE" id="PS50850">
    <property type="entry name" value="MFS"/>
    <property type="match status" value="1"/>
</dbReference>
<dbReference type="InterPro" id="IPR011701">
    <property type="entry name" value="MFS"/>
</dbReference>
<keyword evidence="2 5" id="KW-0812">Transmembrane</keyword>
<dbReference type="InterPro" id="IPR020846">
    <property type="entry name" value="MFS_dom"/>
</dbReference>
<feature type="transmembrane region" description="Helical" evidence="5">
    <location>
        <begin position="379"/>
        <end position="400"/>
    </location>
</feature>
<feature type="transmembrane region" description="Helical" evidence="5">
    <location>
        <begin position="318"/>
        <end position="339"/>
    </location>
</feature>
<evidence type="ECO:0000259" key="6">
    <source>
        <dbReference type="PROSITE" id="PS50850"/>
    </source>
</evidence>
<keyword evidence="4 5" id="KW-0472">Membrane</keyword>
<feature type="transmembrane region" description="Helical" evidence="5">
    <location>
        <begin position="56"/>
        <end position="76"/>
    </location>
</feature>
<evidence type="ECO:0000256" key="3">
    <source>
        <dbReference type="ARBA" id="ARBA00022989"/>
    </source>
</evidence>
<dbReference type="RefSeq" id="WP_193808360.1">
    <property type="nucleotide sequence ID" value="NZ_CP087714.1"/>
</dbReference>
<reference evidence="7 8" key="1">
    <citation type="submission" date="2021-11" db="EMBL/GenBank/DDBJ databases">
        <title>Whole genome of Geoglobus acetivorans.</title>
        <authorList>
            <person name="Liu D."/>
        </authorList>
    </citation>
    <scope>NUCLEOTIDE SEQUENCE [LARGE SCALE GENOMIC DNA]</scope>
    <source>
        <strain evidence="7 8">SBH6</strain>
    </source>
</reference>
<feature type="transmembrane region" description="Helical" evidence="5">
    <location>
        <begin position="220"/>
        <end position="242"/>
    </location>
</feature>